<dbReference type="EMBL" id="JAACJM010000271">
    <property type="protein sequence ID" value="KAF5334071.1"/>
    <property type="molecule type" value="Genomic_DNA"/>
</dbReference>
<evidence type="ECO:0000256" key="1">
    <source>
        <dbReference type="SAM" id="MobiDB-lite"/>
    </source>
</evidence>
<feature type="region of interest" description="Disordered" evidence="1">
    <location>
        <begin position="22"/>
        <end position="54"/>
    </location>
</feature>
<feature type="compositionally biased region" description="Basic and acidic residues" evidence="1">
    <location>
        <begin position="43"/>
        <end position="54"/>
    </location>
</feature>
<name>A0A8H5C2Z8_9AGAR</name>
<accession>A0A8H5C2Z8</accession>
<dbReference type="AlphaFoldDB" id="A0A8H5C2Z8"/>
<sequence>MSLFHEFLSGFKLKYRLAFDRASSSTSSTTSSYSFSSPAVARAHTDPEEGEKPVYEERMCMLKS</sequence>
<feature type="compositionally biased region" description="Low complexity" evidence="1">
    <location>
        <begin position="23"/>
        <end position="37"/>
    </location>
</feature>
<organism evidence="2 3">
    <name type="scientific">Tetrapyrgos nigripes</name>
    <dbReference type="NCBI Taxonomy" id="182062"/>
    <lineage>
        <taxon>Eukaryota</taxon>
        <taxon>Fungi</taxon>
        <taxon>Dikarya</taxon>
        <taxon>Basidiomycota</taxon>
        <taxon>Agaricomycotina</taxon>
        <taxon>Agaricomycetes</taxon>
        <taxon>Agaricomycetidae</taxon>
        <taxon>Agaricales</taxon>
        <taxon>Marasmiineae</taxon>
        <taxon>Marasmiaceae</taxon>
        <taxon>Tetrapyrgos</taxon>
    </lineage>
</organism>
<reference evidence="2 3" key="1">
    <citation type="journal article" date="2020" name="ISME J.">
        <title>Uncovering the hidden diversity of litter-decomposition mechanisms in mushroom-forming fungi.</title>
        <authorList>
            <person name="Floudas D."/>
            <person name="Bentzer J."/>
            <person name="Ahren D."/>
            <person name="Johansson T."/>
            <person name="Persson P."/>
            <person name="Tunlid A."/>
        </authorList>
    </citation>
    <scope>NUCLEOTIDE SEQUENCE [LARGE SCALE GENOMIC DNA]</scope>
    <source>
        <strain evidence="2 3">CBS 291.85</strain>
    </source>
</reference>
<evidence type="ECO:0000313" key="2">
    <source>
        <dbReference type="EMBL" id="KAF5334071.1"/>
    </source>
</evidence>
<evidence type="ECO:0000313" key="3">
    <source>
        <dbReference type="Proteomes" id="UP000559256"/>
    </source>
</evidence>
<dbReference type="Proteomes" id="UP000559256">
    <property type="component" value="Unassembled WGS sequence"/>
</dbReference>
<proteinExistence type="predicted"/>
<comment type="caution">
    <text evidence="2">The sequence shown here is derived from an EMBL/GenBank/DDBJ whole genome shotgun (WGS) entry which is preliminary data.</text>
</comment>
<keyword evidence="3" id="KW-1185">Reference proteome</keyword>
<gene>
    <name evidence="2" type="ORF">D9758_017668</name>
</gene>
<protein>
    <submittedName>
        <fullName evidence="2">Uncharacterized protein</fullName>
    </submittedName>
</protein>